<evidence type="ECO:0000256" key="2">
    <source>
        <dbReference type="ARBA" id="ARBA00022969"/>
    </source>
</evidence>
<organism evidence="3 4">
    <name type="scientific">Uliginosibacterium flavum</name>
    <dbReference type="NCBI Taxonomy" id="1396831"/>
    <lineage>
        <taxon>Bacteria</taxon>
        <taxon>Pseudomonadati</taxon>
        <taxon>Pseudomonadota</taxon>
        <taxon>Betaproteobacteria</taxon>
        <taxon>Rhodocyclales</taxon>
        <taxon>Zoogloeaceae</taxon>
        <taxon>Uliginosibacterium</taxon>
    </lineage>
</organism>
<gene>
    <name evidence="3" type="ORF">ABXR19_18475</name>
</gene>
<evidence type="ECO:0000313" key="3">
    <source>
        <dbReference type="EMBL" id="MET7016177.1"/>
    </source>
</evidence>
<dbReference type="Pfam" id="PF20085">
    <property type="entry name" value="TGL"/>
    <property type="match status" value="1"/>
</dbReference>
<protein>
    <submittedName>
        <fullName evidence="3">Uncharacterized protein</fullName>
    </submittedName>
</protein>
<accession>A0ABV2TQH5</accession>
<dbReference type="Proteomes" id="UP001549691">
    <property type="component" value="Unassembled WGS sequence"/>
</dbReference>
<dbReference type="RefSeq" id="WP_354602634.1">
    <property type="nucleotide sequence ID" value="NZ_JBEWZI010000030.1"/>
</dbReference>
<proteinExistence type="predicted"/>
<dbReference type="EMBL" id="JBEWZI010000030">
    <property type="protein sequence ID" value="MET7016177.1"/>
    <property type="molecule type" value="Genomic_DNA"/>
</dbReference>
<evidence type="ECO:0000313" key="4">
    <source>
        <dbReference type="Proteomes" id="UP001549691"/>
    </source>
</evidence>
<evidence type="ECO:0000256" key="1">
    <source>
        <dbReference type="ARBA" id="ARBA00022679"/>
    </source>
</evidence>
<keyword evidence="2" id="KW-0749">Sporulation</keyword>
<dbReference type="InterPro" id="IPR020916">
    <property type="entry name" value="Gln_gamma-glutamylTfrase_bac"/>
</dbReference>
<keyword evidence="4" id="KW-1185">Reference proteome</keyword>
<keyword evidence="1" id="KW-0808">Transferase</keyword>
<comment type="caution">
    <text evidence="3">The sequence shown here is derived from an EMBL/GenBank/DDBJ whole genome shotgun (WGS) entry which is preliminary data.</text>
</comment>
<reference evidence="3 4" key="1">
    <citation type="submission" date="2024-07" db="EMBL/GenBank/DDBJ databases">
        <title>Uliginosibacterium flavum JJ3220;KACC:17644.</title>
        <authorList>
            <person name="Kim M.K."/>
        </authorList>
    </citation>
    <scope>NUCLEOTIDE SEQUENCE [LARGE SCALE GENOMIC DNA]</scope>
    <source>
        <strain evidence="3 4">KACC:17644</strain>
    </source>
</reference>
<sequence length="412" mass="46324">MPFAARHFHRIDTPFRNSLGRLERLIRPLLYAAFALTWTISAEATNDGIRFSCSPAQLAAVNAGMRQYLQALQIDPALIHTDDQRTQGALGYSLATPLHDTNTLDLHRRPSWRIQEEIITLPARAGKFRRVSTVSKKEILLALLQHGRLTEFAGTACSVTALKEHIALRQNIVAWAEHLHLGWPNGGPARWNPHYWQRGTPQTGIALPAALQDAFDASSQYVLGCYTATKLIITQGVVDYFRRVQGDPLLSAQVHRRLYADDDPLVNIEPPEMWSFEADFDPALNQQSGKLLSLSHGHAPRNFVPGDWAYLLNTDPQSAGLIGYEGSNALYLGRDRFADLYNDNRHAYSHRQKIDEVYQWRNGVFSRSRDAAKIRKLSESDYERLEKTPAQGGLVLDLRATPHLFGHAPLPD</sequence>
<name>A0ABV2TQH5_9RHOO</name>